<feature type="domain" description="Nitroreductase" evidence="4">
    <location>
        <begin position="14"/>
        <end position="205"/>
    </location>
</feature>
<organism evidence="5 6">
    <name type="scientific">Pseudaquabacterium pictum</name>
    <dbReference type="NCBI Taxonomy" id="2315236"/>
    <lineage>
        <taxon>Bacteria</taxon>
        <taxon>Pseudomonadati</taxon>
        <taxon>Pseudomonadota</taxon>
        <taxon>Betaproteobacteria</taxon>
        <taxon>Burkholderiales</taxon>
        <taxon>Sphaerotilaceae</taxon>
        <taxon>Pseudaquabacterium</taxon>
    </lineage>
</organism>
<dbReference type="CDD" id="cd02136">
    <property type="entry name" value="PnbA_NfnB-like"/>
    <property type="match status" value="1"/>
</dbReference>
<keyword evidence="1" id="KW-0285">Flavoprotein</keyword>
<evidence type="ECO:0000256" key="1">
    <source>
        <dbReference type="ARBA" id="ARBA00022630"/>
    </source>
</evidence>
<dbReference type="EMBL" id="BJCL01000002">
    <property type="protein sequence ID" value="GCL61969.1"/>
    <property type="molecule type" value="Genomic_DNA"/>
</dbReference>
<dbReference type="OrthoDB" id="9773807at2"/>
<dbReference type="AlphaFoldDB" id="A0A480AJR1"/>
<gene>
    <name evidence="5" type="ORF">AQPW35_10500</name>
</gene>
<dbReference type="InterPro" id="IPR000415">
    <property type="entry name" value="Nitroreductase-like"/>
</dbReference>
<reference evidence="6" key="1">
    <citation type="submission" date="2019-03" db="EMBL/GenBank/DDBJ databases">
        <title>Aquabacterium pictum sp.nov., the first bacteriochlorophyll a-containing freshwater bacterium in the genus Aquabacterium of the class Betaproteobacteria.</title>
        <authorList>
            <person name="Hirose S."/>
            <person name="Tank M."/>
            <person name="Hara E."/>
            <person name="Tamaki H."/>
            <person name="Takaichi S."/>
            <person name="Haruta S."/>
            <person name="Hanada S."/>
        </authorList>
    </citation>
    <scope>NUCLEOTIDE SEQUENCE [LARGE SCALE GENOMIC DNA]</scope>
    <source>
        <strain evidence="6">W35</strain>
    </source>
</reference>
<dbReference type="SUPFAM" id="SSF55469">
    <property type="entry name" value="FMN-dependent nitroreductase-like"/>
    <property type="match status" value="1"/>
</dbReference>
<proteinExistence type="predicted"/>
<protein>
    <submittedName>
        <fullName evidence="5">NADH dehydrogenase</fullName>
    </submittedName>
</protein>
<dbReference type="InterPro" id="IPR029479">
    <property type="entry name" value="Nitroreductase"/>
</dbReference>
<sequence>MTTPAKTVTEALDTRLSVRDFLPDPVPMATIRQVLATASRSPSGGNVQPWRIDVVTGAKLDELKAIMQRRLAEVAAGDKSESPEYDIYPKELVAPHRDYRFKIGEDMYARLGIPREDKAKRLQWFARNYQFFGAPVALFCSIDRRMGPPQWSDCGMFLQSLMLLLREQGLDSCAQECWAVYPKTIGDFIGIPPERMLFTGMAIGWRNPDHPINGLRSERAAVDSFAQFHGG</sequence>
<keyword evidence="6" id="KW-1185">Reference proteome</keyword>
<evidence type="ECO:0000256" key="2">
    <source>
        <dbReference type="ARBA" id="ARBA00022643"/>
    </source>
</evidence>
<dbReference type="Proteomes" id="UP000301751">
    <property type="component" value="Unassembled WGS sequence"/>
</dbReference>
<comment type="caution">
    <text evidence="5">The sequence shown here is derived from an EMBL/GenBank/DDBJ whole genome shotgun (WGS) entry which is preliminary data.</text>
</comment>
<dbReference type="PANTHER" id="PTHR23026">
    <property type="entry name" value="NADPH NITROREDUCTASE"/>
    <property type="match status" value="1"/>
</dbReference>
<dbReference type="Gene3D" id="3.40.109.10">
    <property type="entry name" value="NADH Oxidase"/>
    <property type="match status" value="1"/>
</dbReference>
<dbReference type="RefSeq" id="WP_137731726.1">
    <property type="nucleotide sequence ID" value="NZ_BJCL01000002.1"/>
</dbReference>
<dbReference type="Pfam" id="PF00881">
    <property type="entry name" value="Nitroreductase"/>
    <property type="match status" value="1"/>
</dbReference>
<accession>A0A480AJR1</accession>
<evidence type="ECO:0000259" key="4">
    <source>
        <dbReference type="Pfam" id="PF00881"/>
    </source>
</evidence>
<evidence type="ECO:0000313" key="6">
    <source>
        <dbReference type="Proteomes" id="UP000301751"/>
    </source>
</evidence>
<dbReference type="PANTHER" id="PTHR23026:SF90">
    <property type="entry name" value="IODOTYROSINE DEIODINASE 1"/>
    <property type="match status" value="1"/>
</dbReference>
<dbReference type="GO" id="GO:0016491">
    <property type="term" value="F:oxidoreductase activity"/>
    <property type="evidence" value="ECO:0007669"/>
    <property type="project" value="UniProtKB-KW"/>
</dbReference>
<keyword evidence="2" id="KW-0288">FMN</keyword>
<evidence type="ECO:0000313" key="5">
    <source>
        <dbReference type="EMBL" id="GCL61969.1"/>
    </source>
</evidence>
<evidence type="ECO:0000256" key="3">
    <source>
        <dbReference type="ARBA" id="ARBA00023002"/>
    </source>
</evidence>
<keyword evidence="3" id="KW-0560">Oxidoreductase</keyword>
<dbReference type="InterPro" id="IPR050627">
    <property type="entry name" value="Nitroreductase/BluB"/>
</dbReference>
<name>A0A480AJR1_9BURK</name>